<protein>
    <submittedName>
        <fullName evidence="1">Uncharacterized protein</fullName>
    </submittedName>
</protein>
<proteinExistence type="predicted"/>
<gene>
    <name evidence="1" type="ORF">MILVUS5_LOCUS4094</name>
</gene>
<evidence type="ECO:0000313" key="1">
    <source>
        <dbReference type="EMBL" id="CAJ2632899.1"/>
    </source>
</evidence>
<dbReference type="Proteomes" id="UP001177021">
    <property type="component" value="Unassembled WGS sequence"/>
</dbReference>
<comment type="caution">
    <text evidence="1">The sequence shown here is derived from an EMBL/GenBank/DDBJ whole genome shotgun (WGS) entry which is preliminary data.</text>
</comment>
<evidence type="ECO:0000313" key="2">
    <source>
        <dbReference type="Proteomes" id="UP001177021"/>
    </source>
</evidence>
<organism evidence="1 2">
    <name type="scientific">Trifolium pratense</name>
    <name type="common">Red clover</name>
    <dbReference type="NCBI Taxonomy" id="57577"/>
    <lineage>
        <taxon>Eukaryota</taxon>
        <taxon>Viridiplantae</taxon>
        <taxon>Streptophyta</taxon>
        <taxon>Embryophyta</taxon>
        <taxon>Tracheophyta</taxon>
        <taxon>Spermatophyta</taxon>
        <taxon>Magnoliopsida</taxon>
        <taxon>eudicotyledons</taxon>
        <taxon>Gunneridae</taxon>
        <taxon>Pentapetalae</taxon>
        <taxon>rosids</taxon>
        <taxon>fabids</taxon>
        <taxon>Fabales</taxon>
        <taxon>Fabaceae</taxon>
        <taxon>Papilionoideae</taxon>
        <taxon>50 kb inversion clade</taxon>
        <taxon>NPAAA clade</taxon>
        <taxon>Hologalegina</taxon>
        <taxon>IRL clade</taxon>
        <taxon>Trifolieae</taxon>
        <taxon>Trifolium</taxon>
    </lineage>
</organism>
<dbReference type="EMBL" id="CASHSV030000001">
    <property type="protein sequence ID" value="CAJ2632899.1"/>
    <property type="molecule type" value="Genomic_DNA"/>
</dbReference>
<name>A0ACB0IL22_TRIPR</name>
<keyword evidence="2" id="KW-1185">Reference proteome</keyword>
<reference evidence="1" key="1">
    <citation type="submission" date="2023-10" db="EMBL/GenBank/DDBJ databases">
        <authorList>
            <person name="Rodriguez Cubillos JULIANA M."/>
            <person name="De Vega J."/>
        </authorList>
    </citation>
    <scope>NUCLEOTIDE SEQUENCE</scope>
</reference>
<accession>A0ACB0IL22</accession>
<sequence length="449" mass="50229">MEDTKRGKADEEENADRISNLPDFVLSHILSFLPIKTAVSTSLLSPRWRHIWKKHLSVLDFSDDFFQPNDDRLELFKTLAVFVNGVFTLRKPCEVRKMRLSCTHSLVDHKVCTYSVNTWVHSVIGPHLKELDLTLYSNDDDDGGYCFEPPISLSACINIVSLSLNGAVYFNLKRAKAIRLPSLKKLQLHIGYVEVSPMNALLSGCPNLETLDLCFYAEDSGGIIRVPPSLKWLKIIINNSDAGASLEIDVPVLEYLCIANITITDANNLQNVVEASVDVFPSSAASAFTFLKLLSALTGIKHLVLSRSTTKWLLGGPTDLHFPEFRHLLHLELILPWFNSYSLLSLLQTCHLLQVLIIQNDKDQSPLPICATQPSVPSCLVSHLASIELKGYRGFPDELLFAEYVLQKGLVLKTMIIVDISVDPNKKFDTLRRLSNVPRASANCQLTFD</sequence>